<reference evidence="1" key="1">
    <citation type="journal article" date="2014" name="Int. J. Syst. Evol. Microbiol.">
        <title>Complete genome sequence of Corynebacterium casei LMG S-19264T (=DSM 44701T), isolated from a smear-ripened cheese.</title>
        <authorList>
            <consortium name="US DOE Joint Genome Institute (JGI-PGF)"/>
            <person name="Walter F."/>
            <person name="Albersmeier A."/>
            <person name="Kalinowski J."/>
            <person name="Ruckert C."/>
        </authorList>
    </citation>
    <scope>NUCLEOTIDE SEQUENCE</scope>
    <source>
        <strain evidence="1">CGMCC 1.12813</strain>
    </source>
</reference>
<dbReference type="RefSeq" id="WP_188509670.1">
    <property type="nucleotide sequence ID" value="NZ_BMGB01000001.1"/>
</dbReference>
<sequence length="156" mass="17710">MPTTPHASDLASILPGVWNVRATNFPMWLNRERKSPRFSYDLVSENPLTLRDDVSYFTADNQEKHVVGTDKWADDHFVWRGKSLLKLARSRWAVTGKNDASTVLAIRFEKTAFTPAGIDVIVREAVEIDELRSLVARNTEQFGLTAEDFASLTWLD</sequence>
<accession>A0A916SG24</accession>
<comment type="caution">
    <text evidence="1">The sequence shown here is derived from an EMBL/GenBank/DDBJ whole genome shotgun (WGS) entry which is preliminary data.</text>
</comment>
<gene>
    <name evidence="1" type="ORF">GCM10010979_11140</name>
</gene>
<name>A0A916SG24_9MICO</name>
<protein>
    <submittedName>
        <fullName evidence="1">Uncharacterized protein</fullName>
    </submittedName>
</protein>
<evidence type="ECO:0000313" key="2">
    <source>
        <dbReference type="Proteomes" id="UP000606922"/>
    </source>
</evidence>
<organism evidence="1 2">
    <name type="scientific">Conyzicola nivalis</name>
    <dbReference type="NCBI Taxonomy" id="1477021"/>
    <lineage>
        <taxon>Bacteria</taxon>
        <taxon>Bacillati</taxon>
        <taxon>Actinomycetota</taxon>
        <taxon>Actinomycetes</taxon>
        <taxon>Micrococcales</taxon>
        <taxon>Microbacteriaceae</taxon>
        <taxon>Conyzicola</taxon>
    </lineage>
</organism>
<evidence type="ECO:0000313" key="1">
    <source>
        <dbReference type="EMBL" id="GGA98408.1"/>
    </source>
</evidence>
<dbReference type="Proteomes" id="UP000606922">
    <property type="component" value="Unassembled WGS sequence"/>
</dbReference>
<dbReference type="EMBL" id="BMGB01000001">
    <property type="protein sequence ID" value="GGA98408.1"/>
    <property type="molecule type" value="Genomic_DNA"/>
</dbReference>
<proteinExistence type="predicted"/>
<reference evidence="1" key="2">
    <citation type="submission" date="2020-09" db="EMBL/GenBank/DDBJ databases">
        <authorList>
            <person name="Sun Q."/>
            <person name="Zhou Y."/>
        </authorList>
    </citation>
    <scope>NUCLEOTIDE SEQUENCE</scope>
    <source>
        <strain evidence="1">CGMCC 1.12813</strain>
    </source>
</reference>
<dbReference type="AlphaFoldDB" id="A0A916SG24"/>
<keyword evidence="2" id="KW-1185">Reference proteome</keyword>